<gene>
    <name evidence="8" type="ordered locus">Arnit_2992</name>
</gene>
<protein>
    <submittedName>
        <fullName evidence="8">Methyl-accepting chemotaxis sensory transducer with Cache sensor</fullName>
    </submittedName>
</protein>
<feature type="domain" description="HAMP" evidence="7">
    <location>
        <begin position="403"/>
        <end position="450"/>
    </location>
</feature>
<feature type="transmembrane region" description="Helical" evidence="5">
    <location>
        <begin position="12"/>
        <end position="35"/>
    </location>
</feature>
<proteinExistence type="inferred from homology"/>
<dbReference type="GO" id="GO:0007165">
    <property type="term" value="P:signal transduction"/>
    <property type="evidence" value="ECO:0007669"/>
    <property type="project" value="UniProtKB-KW"/>
</dbReference>
<dbReference type="Gene3D" id="3.30.450.20">
    <property type="entry name" value="PAS domain"/>
    <property type="match status" value="2"/>
</dbReference>
<evidence type="ECO:0000313" key="8">
    <source>
        <dbReference type="EMBL" id="ADG94640.1"/>
    </source>
</evidence>
<dbReference type="CDD" id="cd12913">
    <property type="entry name" value="PDC1_MCP_like"/>
    <property type="match status" value="1"/>
</dbReference>
<keyword evidence="5" id="KW-0472">Membrane</keyword>
<evidence type="ECO:0000259" key="7">
    <source>
        <dbReference type="PROSITE" id="PS50885"/>
    </source>
</evidence>
<dbReference type="AlphaFoldDB" id="D5V7M0"/>
<dbReference type="CDD" id="cd06225">
    <property type="entry name" value="HAMP"/>
    <property type="match status" value="1"/>
</dbReference>
<dbReference type="Gene3D" id="1.10.287.950">
    <property type="entry name" value="Methyl-accepting chemotaxis protein"/>
    <property type="match status" value="1"/>
</dbReference>
<dbReference type="SMART" id="SM00283">
    <property type="entry name" value="MA"/>
    <property type="match status" value="1"/>
</dbReference>
<evidence type="ECO:0000259" key="6">
    <source>
        <dbReference type="PROSITE" id="PS50111"/>
    </source>
</evidence>
<dbReference type="InterPro" id="IPR004089">
    <property type="entry name" value="MCPsignal_dom"/>
</dbReference>
<dbReference type="STRING" id="572480.Arnit_2992"/>
<dbReference type="CDD" id="cd11386">
    <property type="entry name" value="MCP_signal"/>
    <property type="match status" value="1"/>
</dbReference>
<dbReference type="Pfam" id="PF22673">
    <property type="entry name" value="MCP-like_PDC_1"/>
    <property type="match status" value="1"/>
</dbReference>
<dbReference type="PROSITE" id="PS50111">
    <property type="entry name" value="CHEMOTAXIS_TRANSDUC_2"/>
    <property type="match status" value="1"/>
</dbReference>
<evidence type="ECO:0000256" key="1">
    <source>
        <dbReference type="ARBA" id="ARBA00022500"/>
    </source>
</evidence>
<keyword evidence="5" id="KW-1133">Transmembrane helix</keyword>
<dbReference type="EMBL" id="CP001999">
    <property type="protein sequence ID" value="ADG94640.1"/>
    <property type="molecule type" value="Genomic_DNA"/>
</dbReference>
<feature type="transmembrane region" description="Helical" evidence="5">
    <location>
        <begin position="319"/>
        <end position="338"/>
    </location>
</feature>
<evidence type="ECO:0000256" key="3">
    <source>
        <dbReference type="PROSITE-ProRule" id="PRU00284"/>
    </source>
</evidence>
<dbReference type="Pfam" id="PF00672">
    <property type="entry name" value="HAMP"/>
    <property type="match status" value="1"/>
</dbReference>
<accession>D5V7M0</accession>
<evidence type="ECO:0000313" key="9">
    <source>
        <dbReference type="Proteomes" id="UP000000939"/>
    </source>
</evidence>
<feature type="region of interest" description="Disordered" evidence="4">
    <location>
        <begin position="753"/>
        <end position="803"/>
    </location>
</feature>
<feature type="domain" description="Methyl-accepting transducer" evidence="6">
    <location>
        <begin position="501"/>
        <end position="730"/>
    </location>
</feature>
<dbReference type="OrthoDB" id="5337673at2"/>
<dbReference type="Pfam" id="PF00015">
    <property type="entry name" value="MCPsignal"/>
    <property type="match status" value="1"/>
</dbReference>
<dbReference type="PROSITE" id="PS50885">
    <property type="entry name" value="HAMP"/>
    <property type="match status" value="1"/>
</dbReference>
<dbReference type="InterPro" id="IPR003660">
    <property type="entry name" value="HAMP_dom"/>
</dbReference>
<dbReference type="PANTHER" id="PTHR43531:SF11">
    <property type="entry name" value="METHYL-ACCEPTING CHEMOTAXIS PROTEIN 3"/>
    <property type="match status" value="1"/>
</dbReference>
<organism evidence="8 9">
    <name type="scientific">Arcobacter nitrofigilis (strain ATCC 33309 / DSM 7299 / CCUG 15893 / LMG 7604 / NCTC 12251 / CI)</name>
    <name type="common">Campylobacter nitrofigilis</name>
    <dbReference type="NCBI Taxonomy" id="572480"/>
    <lineage>
        <taxon>Bacteria</taxon>
        <taxon>Pseudomonadati</taxon>
        <taxon>Campylobacterota</taxon>
        <taxon>Epsilonproteobacteria</taxon>
        <taxon>Campylobacterales</taxon>
        <taxon>Arcobacteraceae</taxon>
        <taxon>Arcobacter</taxon>
    </lineage>
</organism>
<dbReference type="PANTHER" id="PTHR43531">
    <property type="entry name" value="PROTEIN ICFG"/>
    <property type="match status" value="1"/>
</dbReference>
<dbReference type="eggNOG" id="COG0840">
    <property type="taxonomic scope" value="Bacteria"/>
</dbReference>
<dbReference type="GO" id="GO:0006935">
    <property type="term" value="P:chemotaxis"/>
    <property type="evidence" value="ECO:0007669"/>
    <property type="project" value="UniProtKB-KW"/>
</dbReference>
<dbReference type="GO" id="GO:0016020">
    <property type="term" value="C:membrane"/>
    <property type="evidence" value="ECO:0007669"/>
    <property type="project" value="InterPro"/>
</dbReference>
<comment type="similarity">
    <text evidence="2">Belongs to the methyl-accepting chemotaxis (MCP) protein family.</text>
</comment>
<evidence type="ECO:0000256" key="4">
    <source>
        <dbReference type="SAM" id="MobiDB-lite"/>
    </source>
</evidence>
<reference evidence="8 9" key="1">
    <citation type="journal article" date="2010" name="Stand. Genomic Sci.">
        <title>Complete genome sequence of Arcobacter nitrofigilis type strain (CI).</title>
        <authorList>
            <person name="Pati A."/>
            <person name="Gronow S."/>
            <person name="Lapidus A."/>
            <person name="Copeland A."/>
            <person name="Glavina Del Rio T."/>
            <person name="Nolan M."/>
            <person name="Lucas S."/>
            <person name="Tice H."/>
            <person name="Cheng J.F."/>
            <person name="Han C."/>
            <person name="Chertkov O."/>
            <person name="Bruce D."/>
            <person name="Tapia R."/>
            <person name="Goodwin L."/>
            <person name="Pitluck S."/>
            <person name="Liolios K."/>
            <person name="Ivanova N."/>
            <person name="Mavromatis K."/>
            <person name="Chen A."/>
            <person name="Palaniappan K."/>
            <person name="Land M."/>
            <person name="Hauser L."/>
            <person name="Chang Y.J."/>
            <person name="Jeffries C.D."/>
            <person name="Detter J.C."/>
            <person name="Rohde M."/>
            <person name="Goker M."/>
            <person name="Bristow J."/>
            <person name="Eisen J.A."/>
            <person name="Markowitz V."/>
            <person name="Hugenholtz P."/>
            <person name="Klenk H.P."/>
            <person name="Kyrpides N.C."/>
        </authorList>
    </citation>
    <scope>NUCLEOTIDE SEQUENCE [LARGE SCALE GENOMIC DNA]</scope>
    <source>
        <strain evidence="9">ATCC 33309 / DSM 7299 / CCUG 15893 / LMG 7604 / NCTC 12251 / CI</strain>
    </source>
</reference>
<dbReference type="SUPFAM" id="SSF58104">
    <property type="entry name" value="Methyl-accepting chemotaxis protein (MCP) signaling domain"/>
    <property type="match status" value="1"/>
</dbReference>
<keyword evidence="5" id="KW-0812">Transmembrane</keyword>
<evidence type="ECO:0000256" key="5">
    <source>
        <dbReference type="SAM" id="Phobius"/>
    </source>
</evidence>
<keyword evidence="3" id="KW-0807">Transducer</keyword>
<feature type="compositionally biased region" description="Polar residues" evidence="4">
    <location>
        <begin position="779"/>
        <end position="794"/>
    </location>
</feature>
<name>D5V7M0_ARCNC</name>
<sequence>MRSQLGFGNKLLLQVLSTMVVVFGITMFFVIKYSYETSQSEAKQYLQEAAFKEASIIQGEVDKTILITKLMGKKFEAPFKTDTHLEPKEVLQYLKDILDHNEIIVGTWFKIKDKTLLFPENMELAGKEGYDKVGQFNPYVTRTDSGIKVSPGAVYSEKDSWVKGPMESGKLYITKPYLYPVNGEKVLMVSIGVPMYNNNQYIGVSGIDINLETFAKKAKETRYYKTGYFFLVGQHKYILAHPKREKLGVLLPSTEKFKDAIKKAQEHKDTTFTRVEENGLVNFYYSKAITIGNEGLYWDLFLTVPEDEYLQDAYFIRNFSIIAALIGILLMAGVVVFTTKKLNFNLRSIGTGLDGFFLYLNKETNQTEPIEIKSNDEFGAMAKSINENVTKIQVGINQDNELLENVKNVVNHVGEGYLNKRIDKSTSTDSLNELKNLLNTMLENLEQLVGEDLNKISETLSSYMKRDFTATLDSEHSGKIGKEIIEMNRMITDMLRDNQEDGLSLQQSSNELTSNVKTLSANATSQAASLEETAASIDEITGTIEQTNHKAQEMNAISNQTKESATQGKNLANDTVSAMEDINNTVININEAITVIDQIAFQTNILSLNAAVEAATAGEAGKGFAVVAQEVRNLASRSAEAAKEIKNLVESATSKANNGKTISNKMIEGFTNLEAKIVETSKLIDDVTNAAKEQSIGMAQISDAVGQLDKFTQENAAVADKTNDIAQKTNEIAIDIVNNVNLNNFEGKGKHVDVVKKEQTPKTQKAVQAPKTTDKKTSEQSSTQKTKIITPQKSNDNDEWESF</sequence>
<keyword evidence="1" id="KW-0145">Chemotaxis</keyword>
<dbReference type="InterPro" id="IPR051310">
    <property type="entry name" value="MCP_chemotaxis"/>
</dbReference>
<dbReference type="KEGG" id="ant:Arnit_2992"/>
<dbReference type="RefSeq" id="WP_013136785.1">
    <property type="nucleotide sequence ID" value="NC_014166.1"/>
</dbReference>
<keyword evidence="9" id="KW-1185">Reference proteome</keyword>
<dbReference type="Proteomes" id="UP000000939">
    <property type="component" value="Chromosome"/>
</dbReference>
<dbReference type="HOGENOM" id="CLU_000445_107_12_7"/>
<evidence type="ECO:0000256" key="2">
    <source>
        <dbReference type="ARBA" id="ARBA00029447"/>
    </source>
</evidence>